<feature type="compositionally biased region" description="Polar residues" evidence="1">
    <location>
        <begin position="185"/>
        <end position="207"/>
    </location>
</feature>
<dbReference type="AlphaFoldDB" id="A0A5J4NVR9"/>
<accession>A0A5J4NVR9</accession>
<evidence type="ECO:0000313" key="2">
    <source>
        <dbReference type="EMBL" id="KAA3679817.1"/>
    </source>
</evidence>
<feature type="region of interest" description="Disordered" evidence="1">
    <location>
        <begin position="332"/>
        <end position="359"/>
    </location>
</feature>
<feature type="compositionally biased region" description="Pro residues" evidence="1">
    <location>
        <begin position="265"/>
        <end position="274"/>
    </location>
</feature>
<feature type="compositionally biased region" description="Basic and acidic residues" evidence="1">
    <location>
        <begin position="174"/>
        <end position="184"/>
    </location>
</feature>
<sequence length="483" mass="52536">MYFQIEYCRIQNKRMEKELKRVLLSWREQRILITKQRQVAVIILKDRRRLLTQISRDQKRIAELEEAIASHADTSHTESNASNQTEDSSKISEKVNLDSVNNECEKLRNSLKEEVCSRLLLQKNFDRLQRAYEKLVAESRPTASAVLPTNSTVDNASYSCNECSEDSSSNVSRQKPDPPVRRSSEISTMATISSPPRTSSNLAVSQTNGPTHLKVSCDDHNFISSQSDLSTTDALSNVDLLTAKLSQTEASTSPKVSSRSRSSTPSPPPPPPPIQLHYPYPGMQSHLQHSQPRNSGPPPYLTPTAGRPVSGSPTHTGALYAAKVRTASSAFLSHQPATQQTPYPTSSSVHSGGRSPQPSIAITRGLLSRKPLTLSTPLTPRSSSHSVHFHHPYPTAFVSGQRKPASSAPGLCPQRGSVTVPPDPHSTSNHHFPLYYAGRSHQTTTNAANTSMRSSRPSASPSSGSLAGGNASVGAEHMCINGK</sequence>
<dbReference type="EMBL" id="QNGE01000623">
    <property type="protein sequence ID" value="KAA3679817.1"/>
    <property type="molecule type" value="Genomic_DNA"/>
</dbReference>
<comment type="caution">
    <text evidence="2">The sequence shown here is derived from an EMBL/GenBank/DDBJ whole genome shotgun (WGS) entry which is preliminary data.</text>
</comment>
<feature type="region of interest" description="Disordered" evidence="1">
    <location>
        <begin position="443"/>
        <end position="472"/>
    </location>
</feature>
<feature type="compositionally biased region" description="Polar residues" evidence="1">
    <location>
        <begin position="285"/>
        <end position="294"/>
    </location>
</feature>
<feature type="compositionally biased region" description="Low complexity" evidence="1">
    <location>
        <begin position="251"/>
        <end position="264"/>
    </location>
</feature>
<feature type="region of interest" description="Disordered" evidence="1">
    <location>
        <begin position="158"/>
        <end position="207"/>
    </location>
</feature>
<feature type="compositionally biased region" description="Polar residues" evidence="1">
    <location>
        <begin position="77"/>
        <end position="86"/>
    </location>
</feature>
<keyword evidence="3" id="KW-1185">Reference proteome</keyword>
<feature type="compositionally biased region" description="Low complexity" evidence="1">
    <location>
        <begin position="451"/>
        <end position="472"/>
    </location>
</feature>
<gene>
    <name evidence="2" type="ORF">DEA37_0012173</name>
</gene>
<feature type="region of interest" description="Disordered" evidence="1">
    <location>
        <begin position="69"/>
        <end position="94"/>
    </location>
</feature>
<protein>
    <recommendedName>
        <fullName evidence="4">Cortactin-binding protein-2 N-terminal domain-containing protein</fullName>
    </recommendedName>
</protein>
<reference evidence="2 3" key="1">
    <citation type="journal article" date="2019" name="Gigascience">
        <title>Whole-genome sequence of the oriental lung fluke Paragonimus westermani.</title>
        <authorList>
            <person name="Oey H."/>
            <person name="Zakrzewski M."/>
            <person name="Narain K."/>
            <person name="Devi K.R."/>
            <person name="Agatsuma T."/>
            <person name="Nawaratna S."/>
            <person name="Gobert G.N."/>
            <person name="Jones M.K."/>
            <person name="Ragan M.A."/>
            <person name="McManus D.P."/>
            <person name="Krause L."/>
        </authorList>
    </citation>
    <scope>NUCLEOTIDE SEQUENCE [LARGE SCALE GENOMIC DNA]</scope>
    <source>
        <strain evidence="2 3">IND2009</strain>
    </source>
</reference>
<feature type="region of interest" description="Disordered" evidence="1">
    <location>
        <begin position="246"/>
        <end position="315"/>
    </location>
</feature>
<dbReference type="Proteomes" id="UP000324629">
    <property type="component" value="Unassembled WGS sequence"/>
</dbReference>
<feature type="region of interest" description="Disordered" evidence="1">
    <location>
        <begin position="398"/>
        <end position="426"/>
    </location>
</feature>
<evidence type="ECO:0008006" key="4">
    <source>
        <dbReference type="Google" id="ProtNLM"/>
    </source>
</evidence>
<name>A0A5J4NVR9_9TREM</name>
<proteinExistence type="predicted"/>
<feature type="compositionally biased region" description="Low complexity" evidence="1">
    <location>
        <begin position="158"/>
        <end position="172"/>
    </location>
</feature>
<evidence type="ECO:0000256" key="1">
    <source>
        <dbReference type="SAM" id="MobiDB-lite"/>
    </source>
</evidence>
<evidence type="ECO:0000313" key="3">
    <source>
        <dbReference type="Proteomes" id="UP000324629"/>
    </source>
</evidence>
<organism evidence="2 3">
    <name type="scientific">Paragonimus westermani</name>
    <dbReference type="NCBI Taxonomy" id="34504"/>
    <lineage>
        <taxon>Eukaryota</taxon>
        <taxon>Metazoa</taxon>
        <taxon>Spiralia</taxon>
        <taxon>Lophotrochozoa</taxon>
        <taxon>Platyhelminthes</taxon>
        <taxon>Trematoda</taxon>
        <taxon>Digenea</taxon>
        <taxon>Plagiorchiida</taxon>
        <taxon>Troglotremata</taxon>
        <taxon>Troglotrematidae</taxon>
        <taxon>Paragonimus</taxon>
    </lineage>
</organism>